<reference evidence="3" key="1">
    <citation type="submission" date="2021-01" db="EMBL/GenBank/DDBJ databases">
        <title>Whole genome shotgun sequence of Virgisporangium ochraceum NBRC 16418.</title>
        <authorList>
            <person name="Komaki H."/>
            <person name="Tamura T."/>
        </authorList>
    </citation>
    <scope>NUCLEOTIDE SEQUENCE</scope>
    <source>
        <strain evidence="3">NBRC 16418</strain>
    </source>
</reference>
<feature type="short sequence motif" description="GXWXGXG" evidence="1">
    <location>
        <begin position="44"/>
        <end position="50"/>
    </location>
</feature>
<comment type="caution">
    <text evidence="3">The sequence shown here is derived from an EMBL/GenBank/DDBJ whole genome shotgun (WGS) entry which is preliminary data.</text>
</comment>
<dbReference type="HAMAP" id="MF_01297">
    <property type="entry name" value="nitrobindin"/>
    <property type="match status" value="1"/>
</dbReference>
<evidence type="ECO:0000313" key="4">
    <source>
        <dbReference type="Proteomes" id="UP000635606"/>
    </source>
</evidence>
<dbReference type="PANTHER" id="PTHR15854:SF4">
    <property type="entry name" value="PEROXYNITRITE ISOMERASE THAP4"/>
    <property type="match status" value="1"/>
</dbReference>
<accession>A0A8J4EH86</accession>
<sequence length="196" mass="21921">MVSIDRPPWEGLAPVDPYPYEETHNLRHGPDLHPDLLGLLPLVGVWRGRGRGGYAPVEEDFTYGHEVRFSHDGRPFLSYESRMWVLDDEDKPVRLAGREVGWWRAKQNSDEVEAHITELDAGVTGVYLGEIKGPPLQIEVATDAMMRTPWGKEVSGVHRLYGLVEEGRSLAYVVAMAAMGQELKAYLSAKLDRVAG</sequence>
<feature type="domain" description="THAP4-like heme-binding" evidence="2">
    <location>
        <begin position="36"/>
        <end position="193"/>
    </location>
</feature>
<gene>
    <name evidence="3" type="ORF">Voc01_093750</name>
</gene>
<evidence type="ECO:0000256" key="1">
    <source>
        <dbReference type="HAMAP-Rule" id="MF_01297"/>
    </source>
</evidence>
<dbReference type="Proteomes" id="UP000635606">
    <property type="component" value="Unassembled WGS sequence"/>
</dbReference>
<comment type="caution">
    <text evidence="1">Lacks the conserved His residue that binds heme iron in the nitrobindin family.</text>
</comment>
<keyword evidence="4" id="KW-1185">Reference proteome</keyword>
<evidence type="ECO:0000259" key="2">
    <source>
        <dbReference type="Pfam" id="PF08768"/>
    </source>
</evidence>
<dbReference type="RefSeq" id="WP_203934262.1">
    <property type="nucleotide sequence ID" value="NZ_BOPH01000135.1"/>
</dbReference>
<name>A0A8J4EH86_9ACTN</name>
<protein>
    <recommendedName>
        <fullName evidence="1">Ferric nitrobindin-like protein</fullName>
    </recommendedName>
</protein>
<dbReference type="InterPro" id="IPR014878">
    <property type="entry name" value="THAP4-like_heme-bd"/>
</dbReference>
<dbReference type="PANTHER" id="PTHR15854">
    <property type="entry name" value="THAP4 PROTEIN"/>
    <property type="match status" value="1"/>
</dbReference>
<feature type="binding site" evidence="1">
    <location>
        <position position="152"/>
    </location>
    <ligand>
        <name>heme b</name>
        <dbReference type="ChEBI" id="CHEBI:60344"/>
    </ligand>
</feature>
<dbReference type="AlphaFoldDB" id="A0A8J4EH86"/>
<evidence type="ECO:0000313" key="3">
    <source>
        <dbReference type="EMBL" id="GIJ74458.1"/>
    </source>
</evidence>
<dbReference type="InterPro" id="IPR022939">
    <property type="entry name" value="Nb(III)_bact/plant"/>
</dbReference>
<proteinExistence type="inferred from homology"/>
<comment type="similarity">
    <text evidence="1">Belongs to the nitrobindin family.</text>
</comment>
<dbReference type="InterPro" id="IPR045165">
    <property type="entry name" value="Nitrobindin"/>
</dbReference>
<dbReference type="CDD" id="cd07828">
    <property type="entry name" value="lipocalin_heme-bd-THAP4-like"/>
    <property type="match status" value="1"/>
</dbReference>
<dbReference type="SUPFAM" id="SSF50814">
    <property type="entry name" value="Lipocalins"/>
    <property type="match status" value="1"/>
</dbReference>
<dbReference type="EMBL" id="BOPH01000135">
    <property type="protein sequence ID" value="GIJ74458.1"/>
    <property type="molecule type" value="Genomic_DNA"/>
</dbReference>
<dbReference type="InterPro" id="IPR012674">
    <property type="entry name" value="Calycin"/>
</dbReference>
<organism evidence="3 4">
    <name type="scientific">Virgisporangium ochraceum</name>
    <dbReference type="NCBI Taxonomy" id="65505"/>
    <lineage>
        <taxon>Bacteria</taxon>
        <taxon>Bacillati</taxon>
        <taxon>Actinomycetota</taxon>
        <taxon>Actinomycetes</taxon>
        <taxon>Micromonosporales</taxon>
        <taxon>Micromonosporaceae</taxon>
        <taxon>Virgisporangium</taxon>
    </lineage>
</organism>
<dbReference type="Gene3D" id="2.40.128.20">
    <property type="match status" value="1"/>
</dbReference>
<dbReference type="Pfam" id="PF08768">
    <property type="entry name" value="THAP4_heme-bd"/>
    <property type="match status" value="1"/>
</dbReference>
<comment type="caution">
    <text evidence="1">Lacks conserved residue(s) required for the propagation of feature annotation.</text>
</comment>